<dbReference type="EMBL" id="LR743504">
    <property type="protein sequence ID" value="CAA2106660.1"/>
    <property type="molecule type" value="Genomic_DNA"/>
</dbReference>
<reference evidence="2" key="1">
    <citation type="submission" date="2019-12" db="EMBL/GenBank/DDBJ databases">
        <authorList>
            <person name="Cremers G."/>
        </authorList>
    </citation>
    <scope>NUCLEOTIDE SEQUENCE</scope>
    <source>
        <strain evidence="2">Mbul1</strain>
    </source>
</reference>
<keyword evidence="1" id="KW-0732">Signal</keyword>
<dbReference type="AlphaFoldDB" id="A0A679J081"/>
<name>A0A679J081_9HYPH</name>
<accession>A0A679J081</accession>
<proteinExistence type="predicted"/>
<sequence>MTFRSLITAAALATVTVGTATLPASAETIKPLDGGSVSLGELSGVAYYTAEPKGYRVVVTLARTGTSRAVRFETVLANGQSVTLSTPQELGGSADAIEISRTGDTVAVNRPRPGVTREAAAQN</sequence>
<protein>
    <submittedName>
        <fullName evidence="2">Uncharacterized protein</fullName>
    </submittedName>
</protein>
<organism evidence="2">
    <name type="scientific">Methylobacterium bullatum</name>
    <dbReference type="NCBI Taxonomy" id="570505"/>
    <lineage>
        <taxon>Bacteria</taxon>
        <taxon>Pseudomonadati</taxon>
        <taxon>Pseudomonadota</taxon>
        <taxon>Alphaproteobacteria</taxon>
        <taxon>Hyphomicrobiales</taxon>
        <taxon>Methylobacteriaceae</taxon>
        <taxon>Methylobacterium</taxon>
    </lineage>
</organism>
<feature type="chain" id="PRO_5025537202" evidence="1">
    <location>
        <begin position="27"/>
        <end position="123"/>
    </location>
</feature>
<gene>
    <name evidence="2" type="ORF">MBUL_03782</name>
</gene>
<evidence type="ECO:0000256" key="1">
    <source>
        <dbReference type="SAM" id="SignalP"/>
    </source>
</evidence>
<feature type="signal peptide" evidence="1">
    <location>
        <begin position="1"/>
        <end position="26"/>
    </location>
</feature>
<evidence type="ECO:0000313" key="2">
    <source>
        <dbReference type="EMBL" id="CAA2106660.1"/>
    </source>
</evidence>